<sequence length="236" mass="27518">MTEKYYNWYSNQLGTHLEMLVFGDRGYPVILFPTTKGRYFQNKDEGLIESARWFIEQGLVKIYCPDSIDHLSWYNKEVHPAARAYNHTWYDKMLNEELAPWAMHETGVNKVAVAGCSFGGYHAANFAFKHPDKVSNLFTMGGAFDIKQFTDGFYNDDIFYNNPVDFLPGDNNPALWQMNIILGTSEHDMCKGYNIDMSNILNAKHINHWLDIRPFANHDWPIWREMFPHYLSLIKG</sequence>
<dbReference type="InterPro" id="IPR050583">
    <property type="entry name" value="Mycobacterial_A85_antigen"/>
</dbReference>
<keyword evidence="2" id="KW-0378">Hydrolase</keyword>
<dbReference type="PANTHER" id="PTHR48098:SF3">
    <property type="entry name" value="IRON(III) ENTEROBACTIN ESTERASE"/>
    <property type="match status" value="1"/>
</dbReference>
<reference evidence="2 3" key="1">
    <citation type="submission" date="2020-05" db="EMBL/GenBank/DDBJ databases">
        <title>Mucilaginibacter mali sp. nov.</title>
        <authorList>
            <person name="Kim H.S."/>
            <person name="Lee K.C."/>
            <person name="Suh M.K."/>
            <person name="Kim J.-S."/>
            <person name="Han K.-I."/>
            <person name="Eom M.K."/>
            <person name="Shin Y.K."/>
            <person name="Lee J.-S."/>
        </authorList>
    </citation>
    <scope>NUCLEOTIDE SEQUENCE [LARGE SCALE GENOMIC DNA]</scope>
    <source>
        <strain evidence="2 3">G2-14</strain>
    </source>
</reference>
<protein>
    <submittedName>
        <fullName evidence="2">Alpha/beta fold hydrolase</fullName>
    </submittedName>
</protein>
<dbReference type="InterPro" id="IPR000073">
    <property type="entry name" value="AB_hydrolase_1"/>
</dbReference>
<feature type="domain" description="AB hydrolase-1" evidence="1">
    <location>
        <begin position="87"/>
        <end position="166"/>
    </location>
</feature>
<dbReference type="InterPro" id="IPR029058">
    <property type="entry name" value="AB_hydrolase_fold"/>
</dbReference>
<dbReference type="SUPFAM" id="SSF53474">
    <property type="entry name" value="alpha/beta-Hydrolases"/>
    <property type="match status" value="1"/>
</dbReference>
<dbReference type="Proteomes" id="UP000505355">
    <property type="component" value="Chromosome"/>
</dbReference>
<dbReference type="KEGG" id="mmab:HQ865_16700"/>
<dbReference type="AlphaFoldDB" id="A0A7D4Q9D8"/>
<dbReference type="RefSeq" id="WP_173415992.1">
    <property type="nucleotide sequence ID" value="NZ_CP054139.1"/>
</dbReference>
<keyword evidence="3" id="KW-1185">Reference proteome</keyword>
<evidence type="ECO:0000259" key="1">
    <source>
        <dbReference type="Pfam" id="PF00561"/>
    </source>
</evidence>
<name>A0A7D4Q9D8_9SPHI</name>
<evidence type="ECO:0000313" key="3">
    <source>
        <dbReference type="Proteomes" id="UP000505355"/>
    </source>
</evidence>
<dbReference type="Pfam" id="PF00561">
    <property type="entry name" value="Abhydrolase_1"/>
    <property type="match status" value="1"/>
</dbReference>
<dbReference type="PANTHER" id="PTHR48098">
    <property type="entry name" value="ENTEROCHELIN ESTERASE-RELATED"/>
    <property type="match status" value="1"/>
</dbReference>
<dbReference type="EMBL" id="CP054139">
    <property type="protein sequence ID" value="QKJ31331.1"/>
    <property type="molecule type" value="Genomic_DNA"/>
</dbReference>
<proteinExistence type="predicted"/>
<evidence type="ECO:0000313" key="2">
    <source>
        <dbReference type="EMBL" id="QKJ31331.1"/>
    </source>
</evidence>
<dbReference type="Gene3D" id="3.40.50.1820">
    <property type="entry name" value="alpha/beta hydrolase"/>
    <property type="match status" value="1"/>
</dbReference>
<organism evidence="2 3">
    <name type="scientific">Mucilaginibacter mali</name>
    <dbReference type="NCBI Taxonomy" id="2740462"/>
    <lineage>
        <taxon>Bacteria</taxon>
        <taxon>Pseudomonadati</taxon>
        <taxon>Bacteroidota</taxon>
        <taxon>Sphingobacteriia</taxon>
        <taxon>Sphingobacteriales</taxon>
        <taxon>Sphingobacteriaceae</taxon>
        <taxon>Mucilaginibacter</taxon>
    </lineage>
</organism>
<accession>A0A7D4Q9D8</accession>
<gene>
    <name evidence="2" type="ORF">HQ865_16700</name>
</gene>
<dbReference type="GO" id="GO:0016787">
    <property type="term" value="F:hydrolase activity"/>
    <property type="evidence" value="ECO:0007669"/>
    <property type="project" value="UniProtKB-KW"/>
</dbReference>